<evidence type="ECO:0000313" key="8">
    <source>
        <dbReference type="EMBL" id="KAA6352893.1"/>
    </source>
</evidence>
<evidence type="ECO:0000256" key="1">
    <source>
        <dbReference type="ARBA" id="ARBA00022679"/>
    </source>
</evidence>
<evidence type="ECO:0000256" key="3">
    <source>
        <dbReference type="ARBA" id="ARBA00022722"/>
    </source>
</evidence>
<feature type="domain" description="Reverse transcriptase RNase H-like" evidence="7">
    <location>
        <begin position="52"/>
        <end position="137"/>
    </location>
</feature>
<organism evidence="8 9">
    <name type="scientific">Streblomastix strix</name>
    <dbReference type="NCBI Taxonomy" id="222440"/>
    <lineage>
        <taxon>Eukaryota</taxon>
        <taxon>Metamonada</taxon>
        <taxon>Preaxostyla</taxon>
        <taxon>Oxymonadida</taxon>
        <taxon>Streblomastigidae</taxon>
        <taxon>Streblomastix</taxon>
    </lineage>
</organism>
<dbReference type="GO" id="GO:0004519">
    <property type="term" value="F:endonuclease activity"/>
    <property type="evidence" value="ECO:0007669"/>
    <property type="project" value="UniProtKB-KW"/>
</dbReference>
<dbReference type="EMBL" id="SNRW01039126">
    <property type="protein sequence ID" value="KAA6352893.1"/>
    <property type="molecule type" value="Genomic_DNA"/>
</dbReference>
<dbReference type="PANTHER" id="PTHR33050:SF7">
    <property type="entry name" value="RIBONUCLEASE H"/>
    <property type="match status" value="1"/>
</dbReference>
<dbReference type="GO" id="GO:0016787">
    <property type="term" value="F:hydrolase activity"/>
    <property type="evidence" value="ECO:0007669"/>
    <property type="project" value="UniProtKB-KW"/>
</dbReference>
<keyword evidence="5" id="KW-0378">Hydrolase</keyword>
<name>A0A5J4T576_9EUKA</name>
<gene>
    <name evidence="8" type="ORF">EZS28_051580</name>
</gene>
<dbReference type="GO" id="GO:0003964">
    <property type="term" value="F:RNA-directed DNA polymerase activity"/>
    <property type="evidence" value="ECO:0007669"/>
    <property type="project" value="UniProtKB-KW"/>
</dbReference>
<evidence type="ECO:0000256" key="5">
    <source>
        <dbReference type="ARBA" id="ARBA00022801"/>
    </source>
</evidence>
<comment type="caution">
    <text evidence="8">The sequence shown here is derived from an EMBL/GenBank/DDBJ whole genome shotgun (WGS) entry which is preliminary data.</text>
</comment>
<dbReference type="OrthoDB" id="5989662at2759"/>
<reference evidence="8 9" key="1">
    <citation type="submission" date="2019-03" db="EMBL/GenBank/DDBJ databases">
        <title>Single cell metagenomics reveals metabolic interactions within the superorganism composed of flagellate Streblomastix strix and complex community of Bacteroidetes bacteria on its surface.</title>
        <authorList>
            <person name="Treitli S.C."/>
            <person name="Kolisko M."/>
            <person name="Husnik F."/>
            <person name="Keeling P."/>
            <person name="Hampl V."/>
        </authorList>
    </citation>
    <scope>NUCLEOTIDE SEQUENCE [LARGE SCALE GENOMIC DNA]</scope>
    <source>
        <strain evidence="8">ST1C</strain>
    </source>
</reference>
<keyword evidence="3" id="KW-0540">Nuclease</keyword>
<protein>
    <recommendedName>
        <fullName evidence="7">Reverse transcriptase RNase H-like domain-containing protein</fullName>
    </recommendedName>
</protein>
<keyword evidence="2" id="KW-0548">Nucleotidyltransferase</keyword>
<evidence type="ECO:0000256" key="4">
    <source>
        <dbReference type="ARBA" id="ARBA00022759"/>
    </source>
</evidence>
<keyword evidence="1" id="KW-0808">Transferase</keyword>
<evidence type="ECO:0000256" key="2">
    <source>
        <dbReference type="ARBA" id="ARBA00022695"/>
    </source>
</evidence>
<dbReference type="PANTHER" id="PTHR33050">
    <property type="entry name" value="REVERSE TRANSCRIPTASE DOMAIN-CONTAINING PROTEIN"/>
    <property type="match status" value="1"/>
</dbReference>
<accession>A0A5J4T576</accession>
<keyword evidence="4" id="KW-0255">Endonuclease</keyword>
<keyword evidence="6" id="KW-0695">RNA-directed DNA polymerase</keyword>
<dbReference type="AlphaFoldDB" id="A0A5J4T576"/>
<dbReference type="InterPro" id="IPR052055">
    <property type="entry name" value="Hepadnavirus_pol/RT"/>
</dbReference>
<evidence type="ECO:0000259" key="7">
    <source>
        <dbReference type="Pfam" id="PF17917"/>
    </source>
</evidence>
<proteinExistence type="predicted"/>
<dbReference type="Proteomes" id="UP000324800">
    <property type="component" value="Unassembled WGS sequence"/>
</dbReference>
<evidence type="ECO:0000256" key="6">
    <source>
        <dbReference type="ARBA" id="ARBA00022918"/>
    </source>
</evidence>
<dbReference type="Pfam" id="PF17917">
    <property type="entry name" value="RT_RNaseH"/>
    <property type="match status" value="1"/>
</dbReference>
<dbReference type="InterPro" id="IPR041373">
    <property type="entry name" value="RT_RNaseH"/>
</dbReference>
<sequence length="208" mass="24199">MHSINRMKMEALTTKGWNDRFYLSRRIRGDLTWWKGQIKLNEARLFQKKTPKYCLTTDACETGLGVMLKEIQKRMEPILAWGTWKGVLNLKSSNQRELCAVMISMRHFSQLLQEEEALCIRTENTVTEFCLRRWRTKGEMLPLLRKERRLVTQLGIKVQTEHIPGIHNQITNSLGNMEVSGDCKLNPAVFQIACQKLQIFPTLDSFAN</sequence>
<evidence type="ECO:0000313" key="9">
    <source>
        <dbReference type="Proteomes" id="UP000324800"/>
    </source>
</evidence>